<evidence type="ECO:0000256" key="3">
    <source>
        <dbReference type="ARBA" id="ARBA00023242"/>
    </source>
</evidence>
<feature type="compositionally biased region" description="Gly residues" evidence="4">
    <location>
        <begin position="720"/>
        <end position="733"/>
    </location>
</feature>
<dbReference type="Proteomes" id="UP000612055">
    <property type="component" value="Unassembled WGS sequence"/>
</dbReference>
<keyword evidence="7" id="KW-1185">Reference proteome</keyword>
<gene>
    <name evidence="6" type="ORF">HYH03_001655</name>
</gene>
<dbReference type="Pfam" id="PF05843">
    <property type="entry name" value="Suf"/>
    <property type="match status" value="1"/>
</dbReference>
<evidence type="ECO:0000259" key="5">
    <source>
        <dbReference type="Pfam" id="PF05843"/>
    </source>
</evidence>
<dbReference type="InterPro" id="IPR003107">
    <property type="entry name" value="HAT"/>
</dbReference>
<dbReference type="AlphaFoldDB" id="A0A835YE38"/>
<dbReference type="SUPFAM" id="SSF48452">
    <property type="entry name" value="TPR-like"/>
    <property type="match status" value="1"/>
</dbReference>
<evidence type="ECO:0000256" key="2">
    <source>
        <dbReference type="ARBA" id="ARBA00022737"/>
    </source>
</evidence>
<accession>A0A835YE38</accession>
<evidence type="ECO:0000256" key="1">
    <source>
        <dbReference type="ARBA" id="ARBA00004123"/>
    </source>
</evidence>
<dbReference type="GO" id="GO:0003729">
    <property type="term" value="F:mRNA binding"/>
    <property type="evidence" value="ECO:0007669"/>
    <property type="project" value="TreeGrafter"/>
</dbReference>
<feature type="region of interest" description="Disordered" evidence="4">
    <location>
        <begin position="695"/>
        <end position="806"/>
    </location>
</feature>
<dbReference type="Gene3D" id="1.25.40.1040">
    <property type="match status" value="1"/>
</dbReference>
<feature type="compositionally biased region" description="Low complexity" evidence="4">
    <location>
        <begin position="599"/>
        <end position="619"/>
    </location>
</feature>
<dbReference type="PANTHER" id="PTHR19980:SF0">
    <property type="entry name" value="CLEAVAGE STIMULATION FACTOR SUBUNIT 3"/>
    <property type="match status" value="1"/>
</dbReference>
<dbReference type="PANTHER" id="PTHR19980">
    <property type="entry name" value="RNA CLEAVAGE STIMULATION FACTOR"/>
    <property type="match status" value="1"/>
</dbReference>
<feature type="compositionally biased region" description="Pro residues" evidence="4">
    <location>
        <begin position="737"/>
        <end position="762"/>
    </location>
</feature>
<evidence type="ECO:0000313" key="6">
    <source>
        <dbReference type="EMBL" id="KAG2500896.1"/>
    </source>
</evidence>
<feature type="compositionally biased region" description="Basic and acidic residues" evidence="4">
    <location>
        <begin position="1"/>
        <end position="17"/>
    </location>
</feature>
<dbReference type="GO" id="GO:0005634">
    <property type="term" value="C:nucleus"/>
    <property type="evidence" value="ECO:0007669"/>
    <property type="project" value="UniProtKB-SubCell"/>
</dbReference>
<evidence type="ECO:0000256" key="4">
    <source>
        <dbReference type="SAM" id="MobiDB-lite"/>
    </source>
</evidence>
<feature type="region of interest" description="Disordered" evidence="4">
    <location>
        <begin position="1"/>
        <end position="29"/>
    </location>
</feature>
<feature type="domain" description="Suppressor of forked" evidence="5">
    <location>
        <begin position="32"/>
        <end position="562"/>
    </location>
</feature>
<dbReference type="InterPro" id="IPR011990">
    <property type="entry name" value="TPR-like_helical_dom_sf"/>
</dbReference>
<sequence length="806" mass="89056">MDRDRDRDRERDRDRGRGGGRGGPPPAKELLDKVRSLRAKALKDSYDVAAWDAAWEELRGFKELTEEVRAVFEELVLAFPTKADVWCRYAELELAGGNLVALKAIFQRCLMAVPSLELWALYIKFIRRSNKGKGAEGSVEVRNALDFTLDVVGQDINSGPFWQDAIQHLQTAKLGTPEFAALFPQAVSGQEDQARMAAVRKLFQRAVTVPHQHLDGLWRDYQRFETDGPNKQFAKKVLDEWSPKYHAAKAVYRDRKRKWEGISYALWPLPPGKGGLVQSTQADLWKQYLVYERSNPQALDTAALTARVSLAYDQALICFLHFPEFWLDLADWHAAAGRPEAAAATLAKAQAAMPGCLMLRLLAADLHERTGKTEQAVAILEGLALNLEQQQAVARGTLREADLPGPLLPLSAEQGELVWSQYVQLMRRVEGEFHARKMFLRARKWQQSLPDREYGCWRLYADAAQLEWRCGRDAAAARNVFEKGLEDPRLFREPQYVMAYLELLCGLGDLDNARALLVRALADEANARSVALWQRYLAFEGMSGDLAAVQEVERQALAALRGEDGEALKAALPLIRRDYTLYRTPSDLRRLVGLPTEPAPAASTSAPAPAGFAGPPGASIRPPSAYLPPPAADKDAPAIKQLPAQLGLFINSLPPPQSIEGILPDVDEVLDSLMAMDLTAAAVLQVCLDVESGKTLGGPGPMDQGPPYYNEPYGRSDPGGPYGGPPYGYGQGSPGRPDYPPGPYDGGPPGPPYDGGPPPYDGPPDEYGKRRFDQYGYDPNEADDDNGGYGGGRDLYHQRLRRRMDQ</sequence>
<keyword evidence="3" id="KW-0539">Nucleus</keyword>
<keyword evidence="2" id="KW-0677">Repeat</keyword>
<evidence type="ECO:0000313" key="7">
    <source>
        <dbReference type="Proteomes" id="UP000612055"/>
    </source>
</evidence>
<reference evidence="6" key="1">
    <citation type="journal article" date="2020" name="bioRxiv">
        <title>Comparative genomics of Chlamydomonas.</title>
        <authorList>
            <person name="Craig R.J."/>
            <person name="Hasan A.R."/>
            <person name="Ness R.W."/>
            <person name="Keightley P.D."/>
        </authorList>
    </citation>
    <scope>NUCLEOTIDE SEQUENCE</scope>
    <source>
        <strain evidence="6">CCAP 11/70</strain>
    </source>
</reference>
<feature type="region of interest" description="Disordered" evidence="4">
    <location>
        <begin position="593"/>
        <end position="634"/>
    </location>
</feature>
<dbReference type="OrthoDB" id="26282at2759"/>
<organism evidence="6 7">
    <name type="scientific">Edaphochlamys debaryana</name>
    <dbReference type="NCBI Taxonomy" id="47281"/>
    <lineage>
        <taxon>Eukaryota</taxon>
        <taxon>Viridiplantae</taxon>
        <taxon>Chlorophyta</taxon>
        <taxon>core chlorophytes</taxon>
        <taxon>Chlorophyceae</taxon>
        <taxon>CS clade</taxon>
        <taxon>Chlamydomonadales</taxon>
        <taxon>Chlamydomonadales incertae sedis</taxon>
        <taxon>Edaphochlamys</taxon>
    </lineage>
</organism>
<comment type="caution">
    <text evidence="6">The sequence shown here is derived from an EMBL/GenBank/DDBJ whole genome shotgun (WGS) entry which is preliminary data.</text>
</comment>
<dbReference type="EMBL" id="JAEHOE010000003">
    <property type="protein sequence ID" value="KAG2500896.1"/>
    <property type="molecule type" value="Genomic_DNA"/>
</dbReference>
<comment type="subcellular location">
    <subcellularLocation>
        <location evidence="1">Nucleus</location>
    </subcellularLocation>
</comment>
<dbReference type="InterPro" id="IPR008847">
    <property type="entry name" value="Suf"/>
</dbReference>
<name>A0A835YE38_9CHLO</name>
<dbReference type="InterPro" id="IPR045243">
    <property type="entry name" value="Rna14-like"/>
</dbReference>
<dbReference type="SMART" id="SM00386">
    <property type="entry name" value="HAT"/>
    <property type="match status" value="7"/>
</dbReference>
<proteinExistence type="predicted"/>
<protein>
    <recommendedName>
        <fullName evidence="5">Suppressor of forked domain-containing protein</fullName>
    </recommendedName>
</protein>
<dbReference type="GO" id="GO:0031124">
    <property type="term" value="P:mRNA 3'-end processing"/>
    <property type="evidence" value="ECO:0007669"/>
    <property type="project" value="InterPro"/>
</dbReference>